<dbReference type="OrthoDB" id="7745397at2"/>
<dbReference type="EMBL" id="SZWE01000001">
    <property type="protein sequence ID" value="MRU14939.1"/>
    <property type="molecule type" value="Genomic_DNA"/>
</dbReference>
<sequence length="123" mass="14060">MMENERKNALETARTLTRLAAQWMELMKFRAHASAPAFSPSMSHYHDMLDPAATDSARLAACRTMRECVLRQAHKEDLDGEATYVGRRPMDPYRLHWRTTREGATLFMIGQLLATAIESFETV</sequence>
<gene>
    <name evidence="1" type="ORF">FDP25_05785</name>
</gene>
<accession>A0A844CSG4</accession>
<dbReference type="RefSeq" id="WP_154149803.1">
    <property type="nucleotide sequence ID" value="NZ_SZWE01000001.1"/>
</dbReference>
<evidence type="ECO:0000313" key="1">
    <source>
        <dbReference type="EMBL" id="MRU14939.1"/>
    </source>
</evidence>
<comment type="caution">
    <text evidence="1">The sequence shown here is derived from an EMBL/GenBank/DDBJ whole genome shotgun (WGS) entry which is preliminary data.</text>
</comment>
<dbReference type="Proteomes" id="UP000564704">
    <property type="component" value="Unassembled WGS sequence"/>
</dbReference>
<name>A0A844CSG4_9RHOB</name>
<dbReference type="AlphaFoldDB" id="A0A844CSG4"/>
<evidence type="ECO:0000313" key="2">
    <source>
        <dbReference type="Proteomes" id="UP000564704"/>
    </source>
</evidence>
<organism evidence="1 2">
    <name type="scientific">Roseovarius bejariae</name>
    <dbReference type="NCBI Taxonomy" id="2576383"/>
    <lineage>
        <taxon>Bacteria</taxon>
        <taxon>Pseudomonadati</taxon>
        <taxon>Pseudomonadota</taxon>
        <taxon>Alphaproteobacteria</taxon>
        <taxon>Rhodobacterales</taxon>
        <taxon>Roseobacteraceae</taxon>
        <taxon>Roseovarius</taxon>
    </lineage>
</organism>
<protein>
    <submittedName>
        <fullName evidence="1">Uncharacterized protein</fullName>
    </submittedName>
</protein>
<keyword evidence="2" id="KW-1185">Reference proteome</keyword>
<reference evidence="1 2" key="1">
    <citation type="submission" date="2019-05" db="EMBL/GenBank/DDBJ databases">
        <title>Roseovarius bejariae sp. nov., a moderately halophylic bacterium isolated from a saline soil in Rambla Salada (Murcia).</title>
        <authorList>
            <person name="Castro D.J."/>
            <person name="Gomez-Altuve A."/>
            <person name="Reina J.C."/>
            <person name="Rodriguez M."/>
            <person name="Sampedro I."/>
            <person name="Llamas I."/>
            <person name="Martinez-Checa F."/>
        </authorList>
    </citation>
    <scope>NUCLEOTIDE SEQUENCE [LARGE SCALE GENOMIC DNA]</scope>
    <source>
        <strain evidence="1 2">A21</strain>
    </source>
</reference>
<proteinExistence type="predicted"/>